<evidence type="ECO:0000313" key="3">
    <source>
        <dbReference type="Proteomes" id="UP001500889"/>
    </source>
</evidence>
<protein>
    <submittedName>
        <fullName evidence="2">Uncharacterized protein</fullName>
    </submittedName>
</protein>
<dbReference type="Proteomes" id="UP001500889">
    <property type="component" value="Chromosome A"/>
</dbReference>
<reference evidence="2 3" key="1">
    <citation type="submission" date="2024-02" db="EMBL/GenBank/DDBJ databases">
        <title>A chromosome-level genome assembly of Drosophila madeirensis, a fruit fly species endemic to Madeira island.</title>
        <authorList>
            <person name="Tomihara K."/>
            <person name="Llopart A."/>
            <person name="Yamamoto D."/>
        </authorList>
    </citation>
    <scope>NUCLEOTIDE SEQUENCE [LARGE SCALE GENOMIC DNA]</scope>
    <source>
        <strain evidence="2 3">RF1</strain>
    </source>
</reference>
<feature type="compositionally biased region" description="Pro residues" evidence="1">
    <location>
        <begin position="65"/>
        <end position="75"/>
    </location>
</feature>
<feature type="compositionally biased region" description="Polar residues" evidence="1">
    <location>
        <begin position="84"/>
        <end position="93"/>
    </location>
</feature>
<name>A0AAU9FX97_DROMD</name>
<sequence length="102" mass="11345">MEEQDEEEEEEEEQVELRVQLLLPSKIAITDLTELPDEYDYYSQDALARDVGVVGGLSPSCPSQSPSPTPAPPPVAKRSKRLKANTQLQQQTGRAHMETKPP</sequence>
<proteinExistence type="predicted"/>
<dbReference type="AlphaFoldDB" id="A0AAU9FX97"/>
<gene>
    <name evidence="2" type="ORF">DMAD_00274</name>
</gene>
<keyword evidence="3" id="KW-1185">Reference proteome</keyword>
<accession>A0AAU9FX97</accession>
<evidence type="ECO:0000313" key="2">
    <source>
        <dbReference type="EMBL" id="BFG00240.1"/>
    </source>
</evidence>
<evidence type="ECO:0000256" key="1">
    <source>
        <dbReference type="SAM" id="MobiDB-lite"/>
    </source>
</evidence>
<dbReference type="EMBL" id="AP029266">
    <property type="protein sequence ID" value="BFG00240.1"/>
    <property type="molecule type" value="Genomic_DNA"/>
</dbReference>
<feature type="region of interest" description="Disordered" evidence="1">
    <location>
        <begin position="55"/>
        <end position="102"/>
    </location>
</feature>
<organism evidence="2 3">
    <name type="scientific">Drosophila madeirensis</name>
    <name type="common">Fruit fly</name>
    <dbReference type="NCBI Taxonomy" id="30013"/>
    <lineage>
        <taxon>Eukaryota</taxon>
        <taxon>Metazoa</taxon>
        <taxon>Ecdysozoa</taxon>
        <taxon>Arthropoda</taxon>
        <taxon>Hexapoda</taxon>
        <taxon>Insecta</taxon>
        <taxon>Pterygota</taxon>
        <taxon>Neoptera</taxon>
        <taxon>Endopterygota</taxon>
        <taxon>Diptera</taxon>
        <taxon>Brachycera</taxon>
        <taxon>Muscomorpha</taxon>
        <taxon>Ephydroidea</taxon>
        <taxon>Drosophilidae</taxon>
        <taxon>Drosophila</taxon>
        <taxon>Sophophora</taxon>
    </lineage>
</organism>